<dbReference type="Gene3D" id="2.60.40.740">
    <property type="match status" value="1"/>
</dbReference>
<dbReference type="InterPro" id="IPR057693">
    <property type="entry name" value="DUF7933"/>
</dbReference>
<dbReference type="InterPro" id="IPR051417">
    <property type="entry name" value="SDr/BOS_complex"/>
</dbReference>
<feature type="region of interest" description="Disordered" evidence="4">
    <location>
        <begin position="1787"/>
        <end position="1815"/>
    </location>
</feature>
<evidence type="ECO:0000256" key="2">
    <source>
        <dbReference type="ARBA" id="ARBA00022525"/>
    </source>
</evidence>
<evidence type="ECO:0000256" key="3">
    <source>
        <dbReference type="ARBA" id="ARBA00022729"/>
    </source>
</evidence>
<evidence type="ECO:0000256" key="4">
    <source>
        <dbReference type="SAM" id="MobiDB-lite"/>
    </source>
</evidence>
<evidence type="ECO:0000313" key="9">
    <source>
        <dbReference type="EMBL" id="RFO98610.1"/>
    </source>
</evidence>
<evidence type="ECO:0008006" key="11">
    <source>
        <dbReference type="Google" id="ProtNLM"/>
    </source>
</evidence>
<dbReference type="InterPro" id="IPR013783">
    <property type="entry name" value="Ig-like_fold"/>
</dbReference>
<feature type="chain" id="PRO_5017648932" description="DUF11 domain-containing protein" evidence="5">
    <location>
        <begin position="33"/>
        <end position="2600"/>
    </location>
</feature>
<feature type="domain" description="DUF11" evidence="6">
    <location>
        <begin position="1853"/>
        <end position="1976"/>
    </location>
</feature>
<feature type="domain" description="DUF7933" evidence="8">
    <location>
        <begin position="1333"/>
        <end position="1459"/>
    </location>
</feature>
<dbReference type="OrthoDB" id="9773411at2"/>
<feature type="signal peptide" evidence="5">
    <location>
        <begin position="1"/>
        <end position="32"/>
    </location>
</feature>
<dbReference type="InterPro" id="IPR047589">
    <property type="entry name" value="DUF11_rpt"/>
</dbReference>
<name>A0A3E1RJ46_9BURK</name>
<keyword evidence="10" id="KW-1185">Reference proteome</keyword>
<dbReference type="PANTHER" id="PTHR23303:SF15">
    <property type="entry name" value="COLOSSIN-A"/>
    <property type="match status" value="1"/>
</dbReference>
<dbReference type="Pfam" id="PF01345">
    <property type="entry name" value="DUF11"/>
    <property type="match status" value="2"/>
</dbReference>
<feature type="domain" description="SD-repeat containing protein B" evidence="7">
    <location>
        <begin position="1732"/>
        <end position="1813"/>
    </location>
</feature>
<feature type="domain" description="DUF7933" evidence="8">
    <location>
        <begin position="1057"/>
        <end position="1184"/>
    </location>
</feature>
<reference evidence="9 10" key="1">
    <citation type="submission" date="2018-05" db="EMBL/GenBank/DDBJ databases">
        <title>Rhodoferax soyangensis sp.nov., isolated from an oligotrophic freshwater lake.</title>
        <authorList>
            <person name="Park M."/>
        </authorList>
    </citation>
    <scope>NUCLEOTIDE SEQUENCE [LARGE SCALE GENOMIC DNA]</scope>
    <source>
        <strain evidence="9 10">IMCC26218</strain>
    </source>
</reference>
<feature type="domain" description="DUF7933" evidence="8">
    <location>
        <begin position="920"/>
        <end position="1050"/>
    </location>
</feature>
<feature type="compositionally biased region" description="Basic and acidic residues" evidence="4">
    <location>
        <begin position="2550"/>
        <end position="2564"/>
    </location>
</feature>
<evidence type="ECO:0000259" key="7">
    <source>
        <dbReference type="Pfam" id="PF17210"/>
    </source>
</evidence>
<feature type="compositionally biased region" description="Polar residues" evidence="4">
    <location>
        <begin position="2579"/>
        <end position="2589"/>
    </location>
</feature>
<dbReference type="Proteomes" id="UP000260665">
    <property type="component" value="Unassembled WGS sequence"/>
</dbReference>
<gene>
    <name evidence="9" type="ORF">DIC66_01615</name>
</gene>
<feature type="domain" description="DUF7933" evidence="8">
    <location>
        <begin position="1215"/>
        <end position="1329"/>
    </location>
</feature>
<dbReference type="Gene3D" id="2.60.40.10">
    <property type="entry name" value="Immunoglobulins"/>
    <property type="match status" value="5"/>
</dbReference>
<dbReference type="EMBL" id="QFZK01000001">
    <property type="protein sequence ID" value="RFO98610.1"/>
    <property type="molecule type" value="Genomic_DNA"/>
</dbReference>
<dbReference type="Pfam" id="PF17210">
    <property type="entry name" value="SdrD_B"/>
    <property type="match status" value="2"/>
</dbReference>
<dbReference type="InterPro" id="IPR001434">
    <property type="entry name" value="OmcB-like_DUF11"/>
</dbReference>
<comment type="subcellular location">
    <subcellularLocation>
        <location evidence="1">Secreted</location>
    </subcellularLocation>
</comment>
<dbReference type="NCBIfam" id="TIGR01451">
    <property type="entry name" value="B_ant_repeat"/>
    <property type="match status" value="1"/>
</dbReference>
<feature type="domain" description="DUF7933" evidence="8">
    <location>
        <begin position="191"/>
        <end position="313"/>
    </location>
</feature>
<protein>
    <recommendedName>
        <fullName evidence="11">DUF11 domain-containing protein</fullName>
    </recommendedName>
</protein>
<evidence type="ECO:0000313" key="10">
    <source>
        <dbReference type="Proteomes" id="UP000260665"/>
    </source>
</evidence>
<comment type="caution">
    <text evidence="9">The sequence shown here is derived from an EMBL/GenBank/DDBJ whole genome shotgun (WGS) entry which is preliminary data.</text>
</comment>
<dbReference type="GO" id="GO:0005576">
    <property type="term" value="C:extracellular region"/>
    <property type="evidence" value="ECO:0007669"/>
    <property type="project" value="UniProtKB-SubCell"/>
</dbReference>
<feature type="region of interest" description="Disordered" evidence="4">
    <location>
        <begin position="2550"/>
        <end position="2600"/>
    </location>
</feature>
<dbReference type="Gene3D" id="2.60.40.1120">
    <property type="entry name" value="Carboxypeptidase-like, regulatory domain"/>
    <property type="match status" value="1"/>
</dbReference>
<accession>A0A3E1RJ46</accession>
<feature type="compositionally biased region" description="Polar residues" evidence="4">
    <location>
        <begin position="1787"/>
        <end position="1800"/>
    </location>
</feature>
<dbReference type="RefSeq" id="WP_117173378.1">
    <property type="nucleotide sequence ID" value="NZ_QFZK01000001.1"/>
</dbReference>
<feature type="domain" description="DUF7933" evidence="8">
    <location>
        <begin position="636"/>
        <end position="764"/>
    </location>
</feature>
<evidence type="ECO:0000259" key="6">
    <source>
        <dbReference type="Pfam" id="PF01345"/>
    </source>
</evidence>
<feature type="domain" description="SD-repeat containing protein B" evidence="7">
    <location>
        <begin position="1606"/>
        <end position="1684"/>
    </location>
</feature>
<feature type="compositionally biased region" description="Low complexity" evidence="4">
    <location>
        <begin position="1801"/>
        <end position="1815"/>
    </location>
</feature>
<organism evidence="9 10">
    <name type="scientific">Rhodoferax lacus</name>
    <dbReference type="NCBI Taxonomy" id="2184758"/>
    <lineage>
        <taxon>Bacteria</taxon>
        <taxon>Pseudomonadati</taxon>
        <taxon>Pseudomonadota</taxon>
        <taxon>Betaproteobacteria</taxon>
        <taxon>Burkholderiales</taxon>
        <taxon>Comamonadaceae</taxon>
        <taxon>Rhodoferax</taxon>
    </lineage>
</organism>
<feature type="domain" description="DUF11" evidence="6">
    <location>
        <begin position="2283"/>
        <end position="2390"/>
    </location>
</feature>
<dbReference type="SUPFAM" id="SSF49478">
    <property type="entry name" value="Cna protein B-type domain"/>
    <property type="match status" value="1"/>
</dbReference>
<dbReference type="SUPFAM" id="SSF49464">
    <property type="entry name" value="Carboxypeptidase regulatory domain-like"/>
    <property type="match status" value="1"/>
</dbReference>
<keyword evidence="3 5" id="KW-0732">Signal</keyword>
<evidence type="ECO:0000259" key="8">
    <source>
        <dbReference type="Pfam" id="PF25564"/>
    </source>
</evidence>
<dbReference type="InterPro" id="IPR033764">
    <property type="entry name" value="Sdr_B"/>
</dbReference>
<dbReference type="SUPFAM" id="SSF117074">
    <property type="entry name" value="Hypothetical protein PA1324"/>
    <property type="match status" value="3"/>
</dbReference>
<evidence type="ECO:0000256" key="1">
    <source>
        <dbReference type="ARBA" id="ARBA00004613"/>
    </source>
</evidence>
<sequence>MNLVKALGARFARAGIGASTLSLMLLASPAWAALGTSVTLSTGSLTDIYPGQSTTLRITLSNSNSGSPVSAVAFANALPGTLSNGLKVAGVALYSCADGNGAVATSGTLTAVTGSQSIDLNGARVPAKVGTTDGSCVIDIPVTASTSTGTAQTYTYAIAGGAVTGNDGGSVSNVGAVSQSINVRLLQPLRITKGFGNSTLILGGAATTLTVTVTNPNPVAMTGLGFSDAFPTLANPANLGAVEGLIKVANTPNASTSCAGGAAPAFSPALAAGDTSFAVSGGTIAANGTCTVSFNVDANHTAGAYTQGATNSISRTTQFQNDVGLPALANATAGFTVRSPLNVSKSGPVSLAAGQSGTFTIVLGNSGPVPLTATFDDAQIDNDASTTPPGLSVTGVSGTNSALTNACGGTLTITGANEGIRLAGGLIPAAGSCTISIAFTGALPVANTPKAFQNVLATGAVDVGDAAIVSQPVSATVTIYDTFNIAKAGPTPSNAAAGSPARFQVVVDNWTASDMADVRISDSLANGLTFLTGVINAVDYTPTVSAGCGSVSTSSAVGDTTANLTVQTVPQRTSSTTAGRCTVSFWAMTATTASVGSSYPNQLGANTVCYRPGAVDVCNGTPSNTVSGNVADVMAVAKSFSPSGTLNEGVTTRMTIAISNLSVNALSNVAVSDNLPLAAAGGGQMRLANPANAATTCGGGPVISALPGSTSLQMNGATVPARAGGGTGAAGSCNLQVDVVAAAGSYTNIASVTGSQIYANNVQANNVGPKTATAAIVFNSALCSSGAPCSKTFNPAQVSSGARSTVSIHLVNAGSLALTGVALTDPLPGGMLVATPANAYTSCAGATAITAVAGSSSVALTGATVAGNASCDLVFDVTATGSANWTNTLVAGAITANGGVSNQTAVTGVLNYSLPTNLTVAKATSPSTLTFPGQVSTLTITINNGNTAVSNLALTDYFTLNGTAGSTANGMVIASTPSATTTCPGGTVTAVAGAAQVALAGASLAANASCNITVNITSTAVGGITNFIPAAAIRTDQGLSNSAQVSTSLTTQSNVGLAKQFTPKVIKPGERSRLRITFYNPTAQPVTQLSLTDNLPTNMVVPAGANPVSTCTGASVTAPTAGSVQVAGANIVAASNGISASCYVEIDVQVNLAGDYVNTIAASAISAEVGGTPVTNTQPASDTLRAKQPVLLHKAFSSLTLDSGNPTPFTTGSDTKAPGQLAVLTLQISNPNAMALNQASLTDTLPANMVLAAVPNAATTCSDGVVQATPAGTSVRLTGATLAANQSCTLSVNVLSNIPGSYTNSLASGALSTLEGVTNESATSAQLVVTTPPSVTKQFVPSVISPGATSTLTIVLANPNATAASLSAAFTDTLPTAPDTLVVAATPNVQTTCPGTVTATALSGTVRYASGSLVPAGGCSISVDITGTTPGNYNNNIPAGSLLTNFGSNQQAANAPLVVSTLGYISGHVFQDNNLVPNGSYEPLVDTPIAGVAIALHDGSSCAAPLLVLPGLTNPVTTDTLGNYLFAGLQAGTYSVCEPTQPAGTTNGITTAGSITPVAGSGGTPGTGSNPTATSSQIANVVLGSGGVGLVSGSANNNFAEIVPSSISGTVYLDLNNNGLQDGAEGGLSGVPVDLLDGGGVLITSTTTDAAGHYSFGNLQPGSYAVREPTQPAGTSNGITSAGAVGNGGTAGAATTLTTLPSRIGSIVLPPNTVASGNNFAEIPNGRSVSGTAFLDFNNNGLQDGADYGLGGLSVTLSGLDTNGNTVSRSTTTAADGRYSFGTLPEANSSGYTISQSEQPTGTANGISTAGSTGGSATAAAVVPASIAGVGLSGANTVSANNNFAKVPSPAPDLSIGKTHSPSSFAAGSSTGYYTLAPRNVGPLPTTAAITVTDTLPTGMTLAQAPSGTGWACSGAPGDSSFSCSTSAVIAANSSGQPIQARVAVASGLEGQILTNTAVISGGGEPAVLSGNNSASDAAAIATSAAVSGHVWLDVTHDRIYSAASAGQPGWKAELLLNGVLVASTTTASDGAYAFAGLAPGSGYQIRFRHPVTNLVWGRATPNELGTSFSSGQTAGSTNVASGVRSGANPAGAVVTDGTLSNLTFTSGTTTIQQSLPIDPAGVVYDSVTRQPVAGAVVTISGPPGFNPALDVVGGQTSFTTGTDGLYQFLLNPGAPAGVYGLAITVYPGGYSNQPSAIIPVCSNTLSVGALPAPALVQTGNTAPLPAASVHAPASCPLSSAALSAGNQGSTQYYNSFLLSGASANVLNNHIPLDPLSGSGFTLSKTADRQLAEVGDTVRYTVEVRLNSNGLLPQVTVRDVLPAGFTLVPGTVRINGTAAANPSGGLGPVLGFNLGSLRGSANTLGTAPQSIKLQYRVRVGVGAQQGSGINVARAVGCALSAGCLTPGSLQPVANSVQSNQAQYKVTVSGGVFSDLACVAGKIFVDCNHNHMQDPEELGIPGVRLYFEDGAYVVSDSEGKYSRCGIPPRSHVLAPDPGTLPQGAHLTTSSNRNLGDANSLFIDLKNGELHRADFIEGSCSNRVLEQVKSRRSQGEVRSVETEKNKGPALRFRSKPPAYPQQGTDSANQLLVQPRQGASDAK</sequence>
<dbReference type="InterPro" id="IPR008969">
    <property type="entry name" value="CarboxyPept-like_regulatory"/>
</dbReference>
<dbReference type="Pfam" id="PF25564">
    <property type="entry name" value="DUF7933"/>
    <property type="match status" value="7"/>
</dbReference>
<proteinExistence type="predicted"/>
<evidence type="ECO:0000256" key="5">
    <source>
        <dbReference type="SAM" id="SignalP"/>
    </source>
</evidence>
<keyword evidence="2" id="KW-0964">Secreted</keyword>
<dbReference type="PANTHER" id="PTHR23303">
    <property type="entry name" value="CARBOXYPEPTIDASE REGULATORY REGION-CONTAINING"/>
    <property type="match status" value="1"/>
</dbReference>
<feature type="domain" description="DUF7933" evidence="8">
    <location>
        <begin position="790"/>
        <end position="905"/>
    </location>
</feature>